<keyword evidence="1" id="KW-0812">Transmembrane</keyword>
<name>A0A3Q9RNG7_9BACI</name>
<keyword evidence="1" id="KW-1133">Transmembrane helix</keyword>
<dbReference type="EMBL" id="CP026095">
    <property type="protein sequence ID" value="AZV43251.1"/>
    <property type="molecule type" value="Genomic_DNA"/>
</dbReference>
<evidence type="ECO:0000313" key="3">
    <source>
        <dbReference type="Proteomes" id="UP000283095"/>
    </source>
</evidence>
<reference evidence="2 3" key="1">
    <citation type="submission" date="2018-01" db="EMBL/GenBank/DDBJ databases">
        <title>Bacillus asahii Genome sequencing and assembly.</title>
        <authorList>
            <person name="Jiang H."/>
            <person name="Feng Y."/>
            <person name="Zhao F."/>
            <person name="Lin X."/>
        </authorList>
    </citation>
    <scope>NUCLEOTIDE SEQUENCE [LARGE SCALE GENOMIC DNA]</scope>
    <source>
        <strain evidence="2 3">OM18</strain>
    </source>
</reference>
<protein>
    <submittedName>
        <fullName evidence="2">Uncharacterized protein</fullName>
    </submittedName>
</protein>
<dbReference type="KEGG" id="pasa:BAOM_2642"/>
<gene>
    <name evidence="2" type="ORF">BAOM_2642</name>
</gene>
<sequence length="40" mass="4351">MIHIKSLGTVVQFLGFIANLIPILSLLNDLINHAIVGSHK</sequence>
<feature type="transmembrane region" description="Helical" evidence="1">
    <location>
        <begin position="7"/>
        <end position="27"/>
    </location>
</feature>
<organism evidence="2 3">
    <name type="scientific">Peribacillus asahii</name>
    <dbReference type="NCBI Taxonomy" id="228899"/>
    <lineage>
        <taxon>Bacteria</taxon>
        <taxon>Bacillati</taxon>
        <taxon>Bacillota</taxon>
        <taxon>Bacilli</taxon>
        <taxon>Bacillales</taxon>
        <taxon>Bacillaceae</taxon>
        <taxon>Peribacillus</taxon>
    </lineage>
</organism>
<evidence type="ECO:0000256" key="1">
    <source>
        <dbReference type="SAM" id="Phobius"/>
    </source>
</evidence>
<accession>A0A3Q9RNG7</accession>
<evidence type="ECO:0000313" key="2">
    <source>
        <dbReference type="EMBL" id="AZV43251.1"/>
    </source>
</evidence>
<proteinExistence type="predicted"/>
<dbReference type="AlphaFoldDB" id="A0A3Q9RNG7"/>
<keyword evidence="1" id="KW-0472">Membrane</keyword>
<dbReference type="Proteomes" id="UP000283095">
    <property type="component" value="Chromosome"/>
</dbReference>